<dbReference type="PANTHER" id="PTHR23185">
    <property type="entry name" value="PROTEIN VIRILIZER HOMOLOG"/>
    <property type="match status" value="1"/>
</dbReference>
<dbReference type="InterPro" id="IPR016024">
    <property type="entry name" value="ARM-type_fold"/>
</dbReference>
<feature type="compositionally biased region" description="Polar residues" evidence="1">
    <location>
        <begin position="1423"/>
        <end position="1432"/>
    </location>
</feature>
<evidence type="ECO:0000256" key="1">
    <source>
        <dbReference type="SAM" id="MobiDB-lite"/>
    </source>
</evidence>
<dbReference type="InterPro" id="IPR026736">
    <property type="entry name" value="Virilizer"/>
</dbReference>
<dbReference type="SUPFAM" id="SSF48371">
    <property type="entry name" value="ARM repeat"/>
    <property type="match status" value="1"/>
</dbReference>
<organism evidence="2 3">
    <name type="scientific">Kalanchoe fedtschenkoi</name>
    <name type="common">Lavender scallops</name>
    <name type="synonym">South American air plant</name>
    <dbReference type="NCBI Taxonomy" id="63787"/>
    <lineage>
        <taxon>Eukaryota</taxon>
        <taxon>Viridiplantae</taxon>
        <taxon>Streptophyta</taxon>
        <taxon>Embryophyta</taxon>
        <taxon>Tracheophyta</taxon>
        <taxon>Spermatophyta</taxon>
        <taxon>Magnoliopsida</taxon>
        <taxon>eudicotyledons</taxon>
        <taxon>Gunneridae</taxon>
        <taxon>Pentapetalae</taxon>
        <taxon>Saxifragales</taxon>
        <taxon>Crassulaceae</taxon>
        <taxon>Kalanchoe</taxon>
    </lineage>
</organism>
<name>A0A7N0V5B1_KALFE</name>
<feature type="compositionally biased region" description="Polar residues" evidence="1">
    <location>
        <begin position="1758"/>
        <end position="1788"/>
    </location>
</feature>
<feature type="compositionally biased region" description="Pro residues" evidence="1">
    <location>
        <begin position="1748"/>
        <end position="1757"/>
    </location>
</feature>
<dbReference type="GO" id="GO:0001510">
    <property type="term" value="P:RNA methylation"/>
    <property type="evidence" value="ECO:0007669"/>
    <property type="project" value="EnsemblPlants"/>
</dbReference>
<dbReference type="GO" id="GO:0009651">
    <property type="term" value="P:response to salt stress"/>
    <property type="evidence" value="ECO:0007669"/>
    <property type="project" value="EnsemblPlants"/>
</dbReference>
<dbReference type="Gramene" id="Kaladp0098s0084.1.v1.1">
    <property type="protein sequence ID" value="Kaladp0098s0084.1.v1.1"/>
    <property type="gene ID" value="Kaladp0098s0084.v1.1"/>
</dbReference>
<dbReference type="GO" id="GO:0003723">
    <property type="term" value="F:RNA binding"/>
    <property type="evidence" value="ECO:0007669"/>
    <property type="project" value="TreeGrafter"/>
</dbReference>
<evidence type="ECO:0000313" key="3">
    <source>
        <dbReference type="Proteomes" id="UP000594263"/>
    </source>
</evidence>
<dbReference type="GO" id="GO:0006397">
    <property type="term" value="P:mRNA processing"/>
    <property type="evidence" value="ECO:0007669"/>
    <property type="project" value="EnsemblPlants"/>
</dbReference>
<dbReference type="GO" id="GO:0016607">
    <property type="term" value="C:nuclear speck"/>
    <property type="evidence" value="ECO:0007669"/>
    <property type="project" value="EnsemblPlants"/>
</dbReference>
<dbReference type="GO" id="GO:0010117">
    <property type="term" value="P:photoprotection"/>
    <property type="evidence" value="ECO:0007669"/>
    <property type="project" value="EnsemblPlants"/>
</dbReference>
<dbReference type="GO" id="GO:0036396">
    <property type="term" value="C:RNA N6-methyladenosine methyltransferase complex"/>
    <property type="evidence" value="ECO:0007669"/>
    <property type="project" value="EnsemblPlants"/>
</dbReference>
<evidence type="ECO:0008006" key="4">
    <source>
        <dbReference type="Google" id="ProtNLM"/>
    </source>
</evidence>
<feature type="region of interest" description="Disordered" evidence="1">
    <location>
        <begin position="1725"/>
        <end position="1798"/>
    </location>
</feature>
<feature type="region of interest" description="Disordered" evidence="1">
    <location>
        <begin position="1400"/>
        <end position="1470"/>
    </location>
</feature>
<feature type="compositionally biased region" description="Low complexity" evidence="1">
    <location>
        <begin position="1588"/>
        <end position="1599"/>
    </location>
</feature>
<evidence type="ECO:0000313" key="2">
    <source>
        <dbReference type="EnsemblPlants" id="Kaladp0098s0084.1.v1.1"/>
    </source>
</evidence>
<dbReference type="EnsemblPlants" id="Kaladp0098s0084.1.v1.1">
    <property type="protein sequence ID" value="Kaladp0098s0084.1.v1.1"/>
    <property type="gene ID" value="Kaladp0098s0084.v1.1"/>
</dbReference>
<dbReference type="PANTHER" id="PTHR23185:SF0">
    <property type="entry name" value="PROTEIN VIRILIZER HOMOLOG"/>
    <property type="match status" value="1"/>
</dbReference>
<feature type="region of interest" description="Disordered" evidence="1">
    <location>
        <begin position="1856"/>
        <end position="1888"/>
    </location>
</feature>
<feature type="compositionally biased region" description="Pro residues" evidence="1">
    <location>
        <begin position="1856"/>
        <end position="1869"/>
    </location>
</feature>
<dbReference type="GO" id="GO:0009793">
    <property type="term" value="P:embryo development ending in seed dormancy"/>
    <property type="evidence" value="ECO:0007669"/>
    <property type="project" value="EnsemblPlants"/>
</dbReference>
<proteinExistence type="predicted"/>
<feature type="region of interest" description="Disordered" evidence="1">
    <location>
        <begin position="1529"/>
        <end position="1553"/>
    </location>
</feature>
<feature type="region of interest" description="Disordered" evidence="1">
    <location>
        <begin position="1569"/>
        <end position="1665"/>
    </location>
</feature>
<feature type="compositionally biased region" description="Polar residues" evidence="1">
    <location>
        <begin position="1607"/>
        <end position="1622"/>
    </location>
</feature>
<dbReference type="OMA" id="WIGFAID"/>
<sequence length="1988" mass="218052">MVIYGNTAEDLGQFNIEVDLDSTLNNLVSSSESKLDDLPPALHLKDLTIEDSISSINSLQLVVPPTYMSTEMKQLLQLSLRIFELPNLGDTVEGLINIVVSAAASYAASERLHETPNQTDMAQEKLMPYQLTQAQQDLLSLMQKLHESGYISAELLAEFTFLESDGNLVASKQLMDMFTQFLQHINTIDHPLLSKHTKTNLLFSMALLLCSNKEGCYHFVNGGAMEELVGSFCSHLHESTATTLLALGFVEQATRYSVGCEGFLSWWPRDDENIPSGESEGYSQLVKLLLQHQSHDVASHATYLLQRLRLYEVASRYECAVLSLIGNLSATGQVSSASLDFLGNAKSQLKSLLKLLMARDPIEDPSSVASASRSLILGQTEGLLSYTATCRLIMNSKDRYPSSDIDVHLLSLLKERGFLPLSAALLSSPQLRSEVGRVMDIFVDIASLIQAIILSLLSCRSGLTFLAHHPELTASLVLALRGVDDVSKEESVPLRYASVLLSKGFVCRPTEVGIIIEMHLRAVRAVDRLLSTTPQTEEFLWVLWELCGLSRADCGRQALLALALFPEAVTVLLEALQSVTEVDTGNLSTGVSPVNLAIFHSAAEIFEVIVGDSAAYSMSSWIEHALELHTALHSSSSGSNRKDAPARLLDWIDAGAVYHKYGGSGLLRYAAVLASGGDAHLSSSSLLVSDSADLENSVGDSSSGSDGLVLENLSKTVAEKSYDGVTLRDSSIAQLTTGFRILAFLAENSAVAAALYDEGAVTVIYAVIVNCRLMFERSSNTYDYLVDDGTESNSTSDLLVERNREKSLVDLLIPSLVLLVKLLQKLQESKEQYRNTKLMNALLRLHREVSPKLAACAAESSSPYCESALNFASVCHLIVSALACWPIHGWTPGLFHSITENLQATSVLALGPKETCSLLCLLNDLFPEEGIRLWKNGMPLLTGVRTLAVGTVLGHQGETVVDWHLAPRHFETLLSQLQTHLEKIAEVFLHYAFSTLVVIQDLLRALIVRIAYQKPDYASVLLHPLFVWLQDHLSQFASLSDVDSFKIQRLLEFLASVLEHPRTKPLLLKEGLIQILANALERCTQAFMVDGDQLSEDLGSGIIGFSPYKWCIPIFRSLVLLSLSYTYPPNPRGFKKENWRNLDADDFLLIIPYLLKLFQVLPTGCELLACVVAFKEAVSTDDGQRALTIFCSRICSAGEDFEYEDENKFEGRLNLFEKTQWLRNPPLLCCWKKLLASVESNDSTLPGGIDAILVFCTGALKFSFEGNNLKTERIAALRCLFGLLDDGGESSFVDENMKNIEQMIVSLSSKTSSNASSTSYLIAVEHLISVLLMEEDQEVSVNVNEILSNVLPASNDPHSSLKLLQTADGNSQRVDSLSCIGELADTFLWECPEALPDRLSQASPSLKRKMASIDGPNRRSRLDNSPSDSLAPNSFARGGPLPVSSGPSRRDNFRQRKPNTSRPPSMHVDDYVARERNVDINSGSNVIAVQRVGSSGRPPSIHVDEFMARQKERLNPVVGAAGDSTVRSKPLVTSASKPGEEKSSNCQLLKADPDDDLQGINIVFDGEESEADDKLPFPQLDDNLQQLGPGVVGSPHSVVAETESEANENNQPAQSAMPTTSNMDEHAQSEFSSRMSASRPDISLSRQHSVTSDRKYNDQFDNSKNVITIKPSGRFDSVAATGSRGHHDQRYMIGQPPLPPMPPPPTVSPIMSKGSFTGSNTEPTAFHVQPDPNYLRTLPTSASGSIRPPLPPTPPPYASTSSFSMPLQKPSASQSSGAPADPRTSNHLVSGARIPSYPPQLAQPLVYSRPMSAPMSVFGSPPNQRLGENSNVVQNQMFAQATLQSGQSLIQLQPLQPPQLTRPPHPPQHIRPNIQHQQQSDAGGSLHQSPLQMQMLQQLQPSPANVYYNSQQHLEVAQQPIHQPDESSTQQDSGFNLQQFFSSPEAIQSLLSDRDKLCQLLEQHPKLMQMLQVQYYLESFLMTFIIPF</sequence>
<dbReference type="GO" id="GO:0008174">
    <property type="term" value="F:mRNA methyltransferase activity"/>
    <property type="evidence" value="ECO:0007669"/>
    <property type="project" value="EnsemblPlants"/>
</dbReference>
<protein>
    <recommendedName>
        <fullName evidence="4">Virilizer N-terminal domain-containing protein</fullName>
    </recommendedName>
</protein>
<accession>A0A7N0V5B1</accession>
<keyword evidence="3" id="KW-1185">Reference proteome</keyword>
<dbReference type="Proteomes" id="UP000594263">
    <property type="component" value="Unplaced"/>
</dbReference>
<reference evidence="2" key="1">
    <citation type="submission" date="2021-01" db="UniProtKB">
        <authorList>
            <consortium name="EnsemblPlants"/>
        </authorList>
    </citation>
    <scope>IDENTIFICATION</scope>
</reference>